<dbReference type="InterPro" id="IPR053930">
    <property type="entry name" value="RapZ-like_N"/>
</dbReference>
<keyword evidence="2 4" id="KW-0067">ATP-binding</keyword>
<evidence type="ECO:0000256" key="2">
    <source>
        <dbReference type="ARBA" id="ARBA00022840"/>
    </source>
</evidence>
<dbReference type="GO" id="GO:0005525">
    <property type="term" value="F:GTP binding"/>
    <property type="evidence" value="ECO:0007669"/>
    <property type="project" value="UniProtKB-UniRule"/>
</dbReference>
<feature type="binding site" evidence="4">
    <location>
        <begin position="58"/>
        <end position="61"/>
    </location>
    <ligand>
        <name>GTP</name>
        <dbReference type="ChEBI" id="CHEBI:37565"/>
    </ligand>
</feature>
<keyword evidence="3 4" id="KW-0342">GTP-binding</keyword>
<dbReference type="InterPro" id="IPR005337">
    <property type="entry name" value="RapZ-like"/>
</dbReference>
<dbReference type="SUPFAM" id="SSF52540">
    <property type="entry name" value="P-loop containing nucleoside triphosphate hydrolases"/>
    <property type="match status" value="1"/>
</dbReference>
<sequence length="282" mass="32055">MKLVFVSGRSGSGKSSALHALEDCGFYCVDNLPEPLLLHLLDTISVSPDFEKTAISVDIRNFDGSPDQLTNTLKTLKQKNIQYQIIFLDSDEDTIVKRYNASRRKHPLSSEQCSLRDAIKLERTVLAPLLNNADLVVDTSTLSVHDLRSLMRTRVATHKQNEVSLLIQSFGFKYGVPTDSDLLFDVRCLPNPYWEPTLRNFTGKDKEIAEFLDKQDSTHQMLNDITQFIERWTPQYQKSGRAYITVSIGCTGGCHRSVYIAEQLTKHFSDIYSEVHLKHTQL</sequence>
<feature type="binding site" evidence="4">
    <location>
        <begin position="8"/>
        <end position="15"/>
    </location>
    <ligand>
        <name>ATP</name>
        <dbReference type="ChEBI" id="CHEBI:30616"/>
    </ligand>
</feature>
<feature type="domain" description="RapZ-like N-terminal" evidence="5">
    <location>
        <begin position="1"/>
        <end position="158"/>
    </location>
</feature>
<proteinExistence type="inferred from homology"/>
<evidence type="ECO:0000256" key="4">
    <source>
        <dbReference type="HAMAP-Rule" id="MF_00636"/>
    </source>
</evidence>
<dbReference type="Proteomes" id="UP001161389">
    <property type="component" value="Unassembled WGS sequence"/>
</dbReference>
<dbReference type="PANTHER" id="PTHR30448:SF0">
    <property type="entry name" value="RNASE ADAPTER PROTEIN RAPZ"/>
    <property type="match status" value="1"/>
</dbReference>
<keyword evidence="8" id="KW-1185">Reference proteome</keyword>
<dbReference type="NCBIfam" id="NF003828">
    <property type="entry name" value="PRK05416.1"/>
    <property type="match status" value="1"/>
</dbReference>
<reference evidence="7" key="2">
    <citation type="submission" date="2023-01" db="EMBL/GenBank/DDBJ databases">
        <title>Draft genome sequence of Litoribrevibacter albus strain NBRC 110071.</title>
        <authorList>
            <person name="Sun Q."/>
            <person name="Mori K."/>
        </authorList>
    </citation>
    <scope>NUCLEOTIDE SEQUENCE</scope>
    <source>
        <strain evidence="7">NBRC 110071</strain>
    </source>
</reference>
<evidence type="ECO:0000256" key="1">
    <source>
        <dbReference type="ARBA" id="ARBA00022741"/>
    </source>
</evidence>
<dbReference type="InterPro" id="IPR053931">
    <property type="entry name" value="RapZ_C"/>
</dbReference>
<organism evidence="7 8">
    <name type="scientific">Litoribrevibacter albus</name>
    <dbReference type="NCBI Taxonomy" id="1473156"/>
    <lineage>
        <taxon>Bacteria</taxon>
        <taxon>Pseudomonadati</taxon>
        <taxon>Pseudomonadota</taxon>
        <taxon>Gammaproteobacteria</taxon>
        <taxon>Oceanospirillales</taxon>
        <taxon>Oceanospirillaceae</taxon>
        <taxon>Litoribrevibacter</taxon>
    </lineage>
</organism>
<dbReference type="PIRSF" id="PIRSF005052">
    <property type="entry name" value="P-loopkin"/>
    <property type="match status" value="1"/>
</dbReference>
<reference evidence="7" key="1">
    <citation type="journal article" date="2014" name="Int. J. Syst. Evol. Microbiol.">
        <title>Complete genome sequence of Corynebacterium casei LMG S-19264T (=DSM 44701T), isolated from a smear-ripened cheese.</title>
        <authorList>
            <consortium name="US DOE Joint Genome Institute (JGI-PGF)"/>
            <person name="Walter F."/>
            <person name="Albersmeier A."/>
            <person name="Kalinowski J."/>
            <person name="Ruckert C."/>
        </authorList>
    </citation>
    <scope>NUCLEOTIDE SEQUENCE</scope>
    <source>
        <strain evidence="7">NBRC 110071</strain>
    </source>
</reference>
<protein>
    <submittedName>
        <fullName evidence="7">Nucleotide-binding protein</fullName>
    </submittedName>
</protein>
<dbReference type="RefSeq" id="WP_284380866.1">
    <property type="nucleotide sequence ID" value="NZ_BSNM01000011.1"/>
</dbReference>
<evidence type="ECO:0000259" key="5">
    <source>
        <dbReference type="Pfam" id="PF03668"/>
    </source>
</evidence>
<comment type="caution">
    <text evidence="7">The sequence shown here is derived from an EMBL/GenBank/DDBJ whole genome shotgun (WGS) entry which is preliminary data.</text>
</comment>
<dbReference type="Pfam" id="PF22740">
    <property type="entry name" value="PapZ_C"/>
    <property type="match status" value="1"/>
</dbReference>
<dbReference type="PANTHER" id="PTHR30448">
    <property type="entry name" value="RNASE ADAPTER PROTEIN RAPZ"/>
    <property type="match status" value="1"/>
</dbReference>
<gene>
    <name evidence="7" type="ORF">GCM10007876_17820</name>
</gene>
<evidence type="ECO:0000313" key="8">
    <source>
        <dbReference type="Proteomes" id="UP001161389"/>
    </source>
</evidence>
<evidence type="ECO:0000256" key="3">
    <source>
        <dbReference type="ARBA" id="ARBA00023134"/>
    </source>
</evidence>
<name>A0AA37W7E1_9GAMM</name>
<dbReference type="AlphaFoldDB" id="A0AA37W7E1"/>
<evidence type="ECO:0000259" key="6">
    <source>
        <dbReference type="Pfam" id="PF22740"/>
    </source>
</evidence>
<evidence type="ECO:0000313" key="7">
    <source>
        <dbReference type="EMBL" id="GLQ31303.1"/>
    </source>
</evidence>
<keyword evidence="1 4" id="KW-0547">Nucleotide-binding</keyword>
<feature type="domain" description="RapZ C-terminal" evidence="6">
    <location>
        <begin position="164"/>
        <end position="281"/>
    </location>
</feature>
<dbReference type="Pfam" id="PF03668">
    <property type="entry name" value="RapZ-like_N"/>
    <property type="match status" value="1"/>
</dbReference>
<dbReference type="InterPro" id="IPR027417">
    <property type="entry name" value="P-loop_NTPase"/>
</dbReference>
<accession>A0AA37W7E1</accession>
<dbReference type="HAMAP" id="MF_00636">
    <property type="entry name" value="RapZ_like"/>
    <property type="match status" value="1"/>
</dbReference>
<dbReference type="GO" id="GO:0005524">
    <property type="term" value="F:ATP binding"/>
    <property type="evidence" value="ECO:0007669"/>
    <property type="project" value="UniProtKB-UniRule"/>
</dbReference>
<dbReference type="EMBL" id="BSNM01000011">
    <property type="protein sequence ID" value="GLQ31303.1"/>
    <property type="molecule type" value="Genomic_DNA"/>
</dbReference>